<dbReference type="eggNOG" id="KOG4169">
    <property type="taxonomic scope" value="Eukaryota"/>
</dbReference>
<keyword evidence="3" id="KW-0560">Oxidoreductase</keyword>
<sequence length="278" mass="29682">MTATGQVAIITGGASGMGLAVVEDLAAKGWNITVFDFDHISGAKVAERLGRQVSFIKGNTAKMFEEVFANAGIGERSKFYEPKEELAEGFPPKPSTLTLEVNLLGVVYTAYLALHFFRKNATKSGKLVMTSSASALYPSGSLALYSAAKHAVVGLTRSMGAALGKEPITVNCICPGLVPSGLLPEAFTNALQADMITPRSTIVKAINNFLADDSLTGQVAECSGQDVIYRPSYEPENEAARYMLALQDGKVAAKIDLAEMGRHAKVKEFYDRMEESAT</sequence>
<comment type="caution">
    <text evidence="4">The sequence shown here is derived from an EMBL/GenBank/DDBJ whole genome shotgun (WGS) entry which is preliminary data.</text>
</comment>
<dbReference type="InterPro" id="IPR020904">
    <property type="entry name" value="Sc_DH/Rdtase_CS"/>
</dbReference>
<dbReference type="AlphaFoldDB" id="A0A1C1D2I8"/>
<keyword evidence="2" id="KW-0521">NADP</keyword>
<evidence type="ECO:0000313" key="5">
    <source>
        <dbReference type="Proteomes" id="UP000094526"/>
    </source>
</evidence>
<keyword evidence="5" id="KW-1185">Reference proteome</keyword>
<evidence type="ECO:0000313" key="4">
    <source>
        <dbReference type="EMBL" id="OCT54855.1"/>
    </source>
</evidence>
<dbReference type="PANTHER" id="PTHR44229">
    <property type="entry name" value="15-HYDROXYPROSTAGLANDIN DEHYDROGENASE [NAD(+)]"/>
    <property type="match status" value="1"/>
</dbReference>
<dbReference type="Proteomes" id="UP000094526">
    <property type="component" value="Unassembled WGS sequence"/>
</dbReference>
<dbReference type="GO" id="GO:0005737">
    <property type="term" value="C:cytoplasm"/>
    <property type="evidence" value="ECO:0007669"/>
    <property type="project" value="TreeGrafter"/>
</dbReference>
<dbReference type="Pfam" id="PF00106">
    <property type="entry name" value="adh_short"/>
    <property type="match status" value="1"/>
</dbReference>
<dbReference type="PANTHER" id="PTHR44229:SF4">
    <property type="entry name" value="15-HYDROXYPROSTAGLANDIN DEHYDROGENASE [NAD(+)]"/>
    <property type="match status" value="1"/>
</dbReference>
<dbReference type="VEuPathDB" id="FungiDB:CLCR_02998"/>
<evidence type="ECO:0000256" key="1">
    <source>
        <dbReference type="ARBA" id="ARBA00006484"/>
    </source>
</evidence>
<dbReference type="GO" id="GO:0016616">
    <property type="term" value="F:oxidoreductase activity, acting on the CH-OH group of donors, NAD or NADP as acceptor"/>
    <property type="evidence" value="ECO:0007669"/>
    <property type="project" value="TreeGrafter"/>
</dbReference>
<proteinExistence type="inferred from homology"/>
<name>A0A1C1D2I8_9EURO</name>
<evidence type="ECO:0000256" key="2">
    <source>
        <dbReference type="ARBA" id="ARBA00022857"/>
    </source>
</evidence>
<dbReference type="SUPFAM" id="SSF51735">
    <property type="entry name" value="NAD(P)-binding Rossmann-fold domains"/>
    <property type="match status" value="1"/>
</dbReference>
<dbReference type="PRINTS" id="PR00081">
    <property type="entry name" value="GDHRDH"/>
</dbReference>
<dbReference type="Gene3D" id="3.40.50.720">
    <property type="entry name" value="NAD(P)-binding Rossmann-like Domain"/>
    <property type="match status" value="1"/>
</dbReference>
<dbReference type="OrthoDB" id="5371740at2759"/>
<evidence type="ECO:0000256" key="3">
    <source>
        <dbReference type="ARBA" id="ARBA00023002"/>
    </source>
</evidence>
<accession>A0A1C1D2I8</accession>
<comment type="similarity">
    <text evidence="1">Belongs to the short-chain dehydrogenases/reductases (SDR) family.</text>
</comment>
<protein>
    <recommendedName>
        <fullName evidence="6">15-hydroxyprostaglandin dehydrogenase [NAD(+)]</fullName>
    </recommendedName>
</protein>
<reference evidence="5" key="1">
    <citation type="submission" date="2015-07" db="EMBL/GenBank/DDBJ databases">
        <authorList>
            <person name="Teixeira M.M."/>
            <person name="Souza R.C."/>
            <person name="Almeida L.G."/>
            <person name="Vicente V.A."/>
            <person name="de Hoog S."/>
            <person name="Bocca A.L."/>
            <person name="de Almeida S.R."/>
            <person name="Vasconcelos A.T."/>
            <person name="Felipe M.S."/>
        </authorList>
    </citation>
    <scope>NUCLEOTIDE SEQUENCE [LARGE SCALE GENOMIC DNA]</scope>
    <source>
        <strain evidence="5">KSF</strain>
    </source>
</reference>
<gene>
    <name evidence="4" type="ORF">CLCR_02998</name>
</gene>
<dbReference type="InterPro" id="IPR036291">
    <property type="entry name" value="NAD(P)-bd_dom_sf"/>
</dbReference>
<dbReference type="PROSITE" id="PS00061">
    <property type="entry name" value="ADH_SHORT"/>
    <property type="match status" value="1"/>
</dbReference>
<organism evidence="4 5">
    <name type="scientific">Cladophialophora carrionii</name>
    <dbReference type="NCBI Taxonomy" id="86049"/>
    <lineage>
        <taxon>Eukaryota</taxon>
        <taxon>Fungi</taxon>
        <taxon>Dikarya</taxon>
        <taxon>Ascomycota</taxon>
        <taxon>Pezizomycotina</taxon>
        <taxon>Eurotiomycetes</taxon>
        <taxon>Chaetothyriomycetidae</taxon>
        <taxon>Chaetothyriales</taxon>
        <taxon>Herpotrichiellaceae</taxon>
        <taxon>Cladophialophora</taxon>
    </lineage>
</organism>
<dbReference type="EMBL" id="LGRB01000003">
    <property type="protein sequence ID" value="OCT54855.1"/>
    <property type="molecule type" value="Genomic_DNA"/>
</dbReference>
<dbReference type="InterPro" id="IPR002347">
    <property type="entry name" value="SDR_fam"/>
</dbReference>
<evidence type="ECO:0008006" key="6">
    <source>
        <dbReference type="Google" id="ProtNLM"/>
    </source>
</evidence>
<dbReference type="STRING" id="86049.A0A1C1D2I8"/>
<dbReference type="VEuPathDB" id="FungiDB:G647_04947"/>